<dbReference type="Pfam" id="PF10517">
    <property type="entry name" value="DM13"/>
    <property type="match status" value="1"/>
</dbReference>
<dbReference type="RefSeq" id="WP_315946479.1">
    <property type="nucleotide sequence ID" value="NZ_JAWCUA010000007.1"/>
</dbReference>
<dbReference type="PROSITE" id="PS51549">
    <property type="entry name" value="DM13"/>
    <property type="match status" value="1"/>
</dbReference>
<name>A0ABU3QZE9_9GAMM</name>
<dbReference type="PROSITE" id="PS51257">
    <property type="entry name" value="PROKAR_LIPOPROTEIN"/>
    <property type="match status" value="1"/>
</dbReference>
<dbReference type="InterPro" id="IPR019545">
    <property type="entry name" value="DM13_domain"/>
</dbReference>
<reference evidence="4 5" key="1">
    <citation type="submission" date="2023-10" db="EMBL/GenBank/DDBJ databases">
        <title>Psychrosphaera aquimaarina strain SW33 isolated from seawater.</title>
        <authorList>
            <person name="Bayburt H."/>
            <person name="Kim J.M."/>
            <person name="Choi B.J."/>
            <person name="Jeon C.O."/>
        </authorList>
    </citation>
    <scope>NUCLEOTIDE SEQUENCE [LARGE SCALE GENOMIC DNA]</scope>
    <source>
        <strain evidence="4 5">KCTC 52743</strain>
    </source>
</reference>
<dbReference type="EMBL" id="JAWCUA010000007">
    <property type="protein sequence ID" value="MDU0112789.1"/>
    <property type="molecule type" value="Genomic_DNA"/>
</dbReference>
<proteinExistence type="predicted"/>
<keyword evidence="2" id="KW-0732">Signal</keyword>
<dbReference type="Proteomes" id="UP001257914">
    <property type="component" value="Unassembled WGS sequence"/>
</dbReference>
<feature type="signal peptide" evidence="2">
    <location>
        <begin position="1"/>
        <end position="19"/>
    </location>
</feature>
<evidence type="ECO:0000256" key="1">
    <source>
        <dbReference type="SAM" id="MobiDB-lite"/>
    </source>
</evidence>
<protein>
    <submittedName>
        <fullName evidence="4">DM13 domain-containing protein</fullName>
    </submittedName>
</protein>
<dbReference type="PANTHER" id="PTHR47281">
    <property type="entry name" value="OS09G0557700 PROTEIN"/>
    <property type="match status" value="1"/>
</dbReference>
<sequence length="166" mass="18048">MIFKHFILILIISFLSACSSGDPDLEKQPSDIIEVTDGSDNTTDEDSPEVQLRECSSAHEMVGQTGELSTLAHSVSGTATILNDCTIEITNFNYDGGGIIVEVYAGINENYHPPIGFAISDNIFGTRYENQTFTVQLPENKTLDDLNGISIWCSDVGVSFGDSLFN</sequence>
<evidence type="ECO:0000259" key="3">
    <source>
        <dbReference type="PROSITE" id="PS51549"/>
    </source>
</evidence>
<accession>A0ABU3QZE9</accession>
<dbReference type="PANTHER" id="PTHR47281:SF1">
    <property type="entry name" value="OS09G0557700 PROTEIN"/>
    <property type="match status" value="1"/>
</dbReference>
<gene>
    <name evidence="4" type="ORF">RT723_07205</name>
</gene>
<feature type="region of interest" description="Disordered" evidence="1">
    <location>
        <begin position="21"/>
        <end position="47"/>
    </location>
</feature>
<dbReference type="SMART" id="SM00686">
    <property type="entry name" value="DM13"/>
    <property type="match status" value="1"/>
</dbReference>
<evidence type="ECO:0000256" key="2">
    <source>
        <dbReference type="SAM" id="SignalP"/>
    </source>
</evidence>
<feature type="chain" id="PRO_5045685989" evidence="2">
    <location>
        <begin position="20"/>
        <end position="166"/>
    </location>
</feature>
<feature type="domain" description="DM13" evidence="3">
    <location>
        <begin position="63"/>
        <end position="166"/>
    </location>
</feature>
<organism evidence="4 5">
    <name type="scientific">Psychrosphaera aquimarina</name>
    <dbReference type="NCBI Taxonomy" id="2044854"/>
    <lineage>
        <taxon>Bacteria</taxon>
        <taxon>Pseudomonadati</taxon>
        <taxon>Pseudomonadota</taxon>
        <taxon>Gammaproteobacteria</taxon>
        <taxon>Alteromonadales</taxon>
        <taxon>Pseudoalteromonadaceae</taxon>
        <taxon>Psychrosphaera</taxon>
    </lineage>
</organism>
<comment type="caution">
    <text evidence="4">The sequence shown here is derived from an EMBL/GenBank/DDBJ whole genome shotgun (WGS) entry which is preliminary data.</text>
</comment>
<evidence type="ECO:0000313" key="5">
    <source>
        <dbReference type="Proteomes" id="UP001257914"/>
    </source>
</evidence>
<dbReference type="InterPro" id="IPR045879">
    <property type="entry name" value="B561A"/>
</dbReference>
<keyword evidence="5" id="KW-1185">Reference proteome</keyword>
<evidence type="ECO:0000313" key="4">
    <source>
        <dbReference type="EMBL" id="MDU0112789.1"/>
    </source>
</evidence>